<accession>A0A1D8JFQ8</accession>
<evidence type="ECO:0000313" key="1">
    <source>
        <dbReference type="EMBL" id="AOV07547.1"/>
    </source>
</evidence>
<name>A0A1D8JFQ8_9BACL</name>
<sequence length="225" mass="25782">MNKIIRNLVHEVVRIKSSGTHSITGTLIDVGDDIIVLFNGKEFMYISIDHIQNFDVDRDILDDIESPTGFPSIIAQDTNKDLSLEEVVTQAIGTFVEIYVTGDQPLYGHITSVMNDYFVFQSPVYQTMYISLHHLKWLIPYTQIKKPYGLDNYPIPVQANKELLASAFDAQVEKFKNKIVVFNISGNKSYLGKLNDFEDQIIEIQTVKTHPIYLNFKHIKTMHQV</sequence>
<dbReference type="Proteomes" id="UP000185746">
    <property type="component" value="Chromosome"/>
</dbReference>
<reference evidence="1 2" key="1">
    <citation type="submission" date="2016-09" db="EMBL/GenBank/DDBJ databases">
        <title>Complete genome sequence of the Lysinibacillus sphaericus LMG 22257, a specie of Bacillus with ureolytic activity that can effectively biodeposit calcium carbonate.</title>
        <authorList>
            <person name="Yan W."/>
        </authorList>
    </citation>
    <scope>NUCLEOTIDE SEQUENCE [LARGE SCALE GENOMIC DNA]</scope>
    <source>
        <strain evidence="1 2">LMG 22257</strain>
    </source>
</reference>
<dbReference type="KEGG" id="surl:BI350_08380"/>
<dbReference type="RefSeq" id="WP_075527680.1">
    <property type="nucleotide sequence ID" value="NZ_CP017560.1"/>
</dbReference>
<dbReference type="AlphaFoldDB" id="A0A1D8JFQ8"/>
<proteinExistence type="predicted"/>
<keyword evidence="2" id="KW-1185">Reference proteome</keyword>
<dbReference type="EMBL" id="CP017560">
    <property type="protein sequence ID" value="AOV07547.1"/>
    <property type="molecule type" value="Genomic_DNA"/>
</dbReference>
<gene>
    <name evidence="1" type="ORF">BI350_08380</name>
</gene>
<protein>
    <submittedName>
        <fullName evidence="1">DUF2642 domain-containing protein</fullName>
    </submittedName>
</protein>
<organism evidence="1 2">
    <name type="scientific">Sporosarcina ureilytica</name>
    <dbReference type="NCBI Taxonomy" id="298596"/>
    <lineage>
        <taxon>Bacteria</taxon>
        <taxon>Bacillati</taxon>
        <taxon>Bacillota</taxon>
        <taxon>Bacilli</taxon>
        <taxon>Bacillales</taxon>
        <taxon>Caryophanaceae</taxon>
        <taxon>Sporosarcina</taxon>
    </lineage>
</organism>
<evidence type="ECO:0000313" key="2">
    <source>
        <dbReference type="Proteomes" id="UP000185746"/>
    </source>
</evidence>